<dbReference type="GO" id="GO:0035025">
    <property type="term" value="P:positive regulation of Rho protein signal transduction"/>
    <property type="evidence" value="ECO:0007669"/>
    <property type="project" value="TreeGrafter"/>
</dbReference>
<dbReference type="Pfam" id="PF00621">
    <property type="entry name" value="RhoGEF"/>
    <property type="match status" value="1"/>
</dbReference>
<dbReference type="InterPro" id="IPR051480">
    <property type="entry name" value="Endocytic_GEF_Adapter"/>
</dbReference>
<protein>
    <recommendedName>
        <fullName evidence="4">DH domain-containing protein</fullName>
    </recommendedName>
</protein>
<evidence type="ECO:0000256" key="2">
    <source>
        <dbReference type="ARBA" id="ARBA00022490"/>
    </source>
</evidence>
<dbReference type="PROSITE" id="PS50010">
    <property type="entry name" value="DH_2"/>
    <property type="match status" value="1"/>
</dbReference>
<dbReference type="AlphaFoldDB" id="A0A3L8T082"/>
<feature type="domain" description="DH" evidence="4">
    <location>
        <begin position="398"/>
        <end position="475"/>
    </location>
</feature>
<dbReference type="PANTHER" id="PTHR46006">
    <property type="entry name" value="RHO GUANINE NUCLEOTIDE EXCHANGE FACTOR AT 64C, ISOFORM A"/>
    <property type="match status" value="1"/>
</dbReference>
<dbReference type="Proteomes" id="UP000276834">
    <property type="component" value="Unassembled WGS sequence"/>
</dbReference>
<dbReference type="OrthoDB" id="2015333at2759"/>
<dbReference type="Gene3D" id="1.20.900.10">
    <property type="entry name" value="Dbl homology (DH) domain"/>
    <property type="match status" value="1"/>
</dbReference>
<keyword evidence="3" id="KW-0812">Transmembrane</keyword>
<keyword evidence="2" id="KW-0963">Cytoplasm</keyword>
<keyword evidence="6" id="KW-1185">Reference proteome</keyword>
<feature type="transmembrane region" description="Helical" evidence="3">
    <location>
        <begin position="328"/>
        <end position="351"/>
    </location>
</feature>
<dbReference type="EMBL" id="QUSF01000002">
    <property type="protein sequence ID" value="RLW12407.1"/>
    <property type="molecule type" value="Genomic_DNA"/>
</dbReference>
<evidence type="ECO:0000313" key="5">
    <source>
        <dbReference type="EMBL" id="RLW12407.1"/>
    </source>
</evidence>
<dbReference type="InterPro" id="IPR000219">
    <property type="entry name" value="DH_dom"/>
</dbReference>
<dbReference type="GO" id="GO:0005085">
    <property type="term" value="F:guanyl-nucleotide exchange factor activity"/>
    <property type="evidence" value="ECO:0007669"/>
    <property type="project" value="InterPro"/>
</dbReference>
<proteinExistence type="predicted"/>
<evidence type="ECO:0000256" key="3">
    <source>
        <dbReference type="SAM" id="Phobius"/>
    </source>
</evidence>
<evidence type="ECO:0000259" key="4">
    <source>
        <dbReference type="PROSITE" id="PS50010"/>
    </source>
</evidence>
<keyword evidence="3" id="KW-1133">Transmembrane helix</keyword>
<name>A0A3L8T082_CHLGU</name>
<organism evidence="5 6">
    <name type="scientific">Chloebia gouldiae</name>
    <name type="common">Gouldian finch</name>
    <name type="synonym">Erythrura gouldiae</name>
    <dbReference type="NCBI Taxonomy" id="44316"/>
    <lineage>
        <taxon>Eukaryota</taxon>
        <taxon>Metazoa</taxon>
        <taxon>Chordata</taxon>
        <taxon>Craniata</taxon>
        <taxon>Vertebrata</taxon>
        <taxon>Euteleostomi</taxon>
        <taxon>Archelosauria</taxon>
        <taxon>Archosauria</taxon>
        <taxon>Dinosauria</taxon>
        <taxon>Saurischia</taxon>
        <taxon>Theropoda</taxon>
        <taxon>Coelurosauria</taxon>
        <taxon>Aves</taxon>
        <taxon>Neognathae</taxon>
        <taxon>Neoaves</taxon>
        <taxon>Telluraves</taxon>
        <taxon>Australaves</taxon>
        <taxon>Passeriformes</taxon>
        <taxon>Passeroidea</taxon>
        <taxon>Passeridae</taxon>
        <taxon>Chloebia</taxon>
    </lineage>
</organism>
<accession>A0A3L8T082</accession>
<keyword evidence="3" id="KW-0472">Membrane</keyword>
<gene>
    <name evidence="5" type="ORF">DV515_00000650</name>
</gene>
<dbReference type="SUPFAM" id="SSF48065">
    <property type="entry name" value="DBL homology domain (DH-domain)"/>
    <property type="match status" value="1"/>
</dbReference>
<evidence type="ECO:0000256" key="1">
    <source>
        <dbReference type="ARBA" id="ARBA00004496"/>
    </source>
</evidence>
<evidence type="ECO:0000313" key="6">
    <source>
        <dbReference type="Proteomes" id="UP000276834"/>
    </source>
</evidence>
<sequence length="500" mass="56084">MRMQAVLSMRQLFTFGFEQVGLLVAPGVTGVGWPCVWLQSLHLAVVVSPDAISCSLAVLKGLYNFKYNFRDWDFLFINAPGCFALAAASSAQRAGFSPEDTTVSSRCPLLVLVNVLERELGRLCPRLAESLALPALGGRGRLASPPGNRNPTALPELPGELGMKLHQREAKPRAFCCQTRQFYCFHTHSWLLNQLKTAVFFFLPWDLVDKCQNLCKERREQQCGRRRGRDVAPPFQHQFKCLNSASKIKCGDCIICFYASIIRPIKIGSVFTKADSPNTRLLQEPVNVTEFFAPGLAPAYSGQHDTDPNPSMWVVPADGTSQQELQSISASVTGVHLALLSLLLFYFFVLFKRFPCYAVLKFHLARVSLLLTVALSEHLDAGCADLQSLDTMQPMERKRQGYIHELIQTEERYMDDLQLVVEVFQKPMADSSCLTEGEMGLIFVNWKELIMSNTKLLKKFAGFTVNISVLADYFLWMLAFRTARCSQTASKGAIIRERKK</sequence>
<dbReference type="PANTHER" id="PTHR46006:SF10">
    <property type="entry name" value="INTERSECTIN 2"/>
    <property type="match status" value="1"/>
</dbReference>
<comment type="caution">
    <text evidence="5">The sequence shown here is derived from an EMBL/GenBank/DDBJ whole genome shotgun (WGS) entry which is preliminary data.</text>
</comment>
<comment type="subcellular location">
    <subcellularLocation>
        <location evidence="1">Cytoplasm</location>
    </subcellularLocation>
</comment>
<reference evidence="5 6" key="1">
    <citation type="journal article" date="2018" name="Proc. R. Soc. B">
        <title>A non-coding region near Follistatin controls head colour polymorphism in the Gouldian finch.</title>
        <authorList>
            <person name="Toomey M.B."/>
            <person name="Marques C.I."/>
            <person name="Andrade P."/>
            <person name="Araujo P.M."/>
            <person name="Sabatino S."/>
            <person name="Gazda M.A."/>
            <person name="Afonso S."/>
            <person name="Lopes R.J."/>
            <person name="Corbo J.C."/>
            <person name="Carneiro M."/>
        </authorList>
    </citation>
    <scope>NUCLEOTIDE SEQUENCE [LARGE SCALE GENOMIC DNA]</scope>
    <source>
        <strain evidence="5">Red01</strain>
        <tissue evidence="5">Muscle</tissue>
    </source>
</reference>
<dbReference type="InterPro" id="IPR035899">
    <property type="entry name" value="DBL_dom_sf"/>
</dbReference>
<dbReference type="GO" id="GO:0005737">
    <property type="term" value="C:cytoplasm"/>
    <property type="evidence" value="ECO:0007669"/>
    <property type="project" value="UniProtKB-SubCell"/>
</dbReference>